<accession>A0A8X8WHL1</accession>
<dbReference type="InterPro" id="IPR036770">
    <property type="entry name" value="Ankyrin_rpt-contain_sf"/>
</dbReference>
<keyword evidence="1" id="KW-0040">ANK repeat</keyword>
<reference evidence="2" key="2">
    <citation type="submission" date="2020-08" db="EMBL/GenBank/DDBJ databases">
        <title>Plant Genome Project.</title>
        <authorList>
            <person name="Zhang R.-G."/>
        </authorList>
    </citation>
    <scope>NUCLEOTIDE SEQUENCE</scope>
    <source>
        <strain evidence="2">Huo1</strain>
        <tissue evidence="2">Leaf</tissue>
    </source>
</reference>
<dbReference type="InterPro" id="IPR051616">
    <property type="entry name" value="Cul2-RING_E3_ligase_SR"/>
</dbReference>
<dbReference type="EMBL" id="PNBA02000017">
    <property type="protein sequence ID" value="KAG6394081.1"/>
    <property type="molecule type" value="Genomic_DNA"/>
</dbReference>
<dbReference type="InterPro" id="IPR002110">
    <property type="entry name" value="Ankyrin_rpt"/>
</dbReference>
<evidence type="ECO:0000313" key="3">
    <source>
        <dbReference type="Proteomes" id="UP000298416"/>
    </source>
</evidence>
<evidence type="ECO:0000256" key="1">
    <source>
        <dbReference type="PROSITE-ProRule" id="PRU00023"/>
    </source>
</evidence>
<dbReference type="PROSITE" id="PS50088">
    <property type="entry name" value="ANK_REPEAT"/>
    <property type="match status" value="3"/>
</dbReference>
<gene>
    <name evidence="2" type="ORF">SASPL_144660</name>
</gene>
<dbReference type="PRINTS" id="PR01415">
    <property type="entry name" value="ANKYRIN"/>
</dbReference>
<protein>
    <submittedName>
        <fullName evidence="2">Uncharacterized protein</fullName>
    </submittedName>
</protein>
<proteinExistence type="predicted"/>
<dbReference type="AlphaFoldDB" id="A0A8X8WHL1"/>
<name>A0A8X8WHL1_SALSN</name>
<dbReference type="Proteomes" id="UP000298416">
    <property type="component" value="Unassembled WGS sequence"/>
</dbReference>
<sequence length="481" mass="54399">MDSTSEIGNLIRKPFLFHFLRLQLCVCGASRIHFTVDKKLKLQVLRLSRLVLVETSTSLRCLAPREYSLSLSLSLSLVSSCNIYVILNKFGSAYVILDELFASVDTPIAIAAKTGHVCIVKFLIRHGARFNLQNIEGFTPLHYAILNGNMELLELLLNNRVWLHPDSVNGTPLQIAASLGNAEAVKSLLSRGTDVGKLNLLLPCLLMIVLFKSLLVLPLRYLHSFRFLFYVSQLYVSDHGLSSFSLQAKANPNLYFNMSSPLSAAAIDRDTKFLKSLLAAKADPNLLKEVNFYDIFKPIEEAAMVRNRAAVEILLPVTKRLAHYPNWTVDGIIEHIKSEEFMAMGKEKIQWLLAELDHRGMQLASNKDFHSAIAQYRVVSNLVPYDTMWISKISMLDARLDIRFHAMLGAQRCLRLMPELPIRREIDAAANVIFKKFLMASLAFSLDPYNNDKGHLFRVALFNYFVWFTQMSSPDEILSLS</sequence>
<dbReference type="SMART" id="SM00248">
    <property type="entry name" value="ANK"/>
    <property type="match status" value="4"/>
</dbReference>
<dbReference type="PANTHER" id="PTHR46224:SF6">
    <property type="entry name" value="ANKYRIN REPEAT FAMILY PROTEIN"/>
    <property type="match status" value="1"/>
</dbReference>
<comment type="caution">
    <text evidence="2">The sequence shown here is derived from an EMBL/GenBank/DDBJ whole genome shotgun (WGS) entry which is preliminary data.</text>
</comment>
<dbReference type="Gene3D" id="1.25.40.20">
    <property type="entry name" value="Ankyrin repeat-containing domain"/>
    <property type="match status" value="1"/>
</dbReference>
<dbReference type="Pfam" id="PF12796">
    <property type="entry name" value="Ank_2"/>
    <property type="match status" value="1"/>
</dbReference>
<reference evidence="2" key="1">
    <citation type="submission" date="2018-01" db="EMBL/GenBank/DDBJ databases">
        <authorList>
            <person name="Mao J.F."/>
        </authorList>
    </citation>
    <scope>NUCLEOTIDE SEQUENCE</scope>
    <source>
        <strain evidence="2">Huo1</strain>
        <tissue evidence="2">Leaf</tissue>
    </source>
</reference>
<feature type="repeat" description="ANK" evidence="1">
    <location>
        <begin position="103"/>
        <end position="135"/>
    </location>
</feature>
<dbReference type="PANTHER" id="PTHR46224">
    <property type="entry name" value="ANKYRIN REPEAT FAMILY PROTEIN"/>
    <property type="match status" value="1"/>
</dbReference>
<feature type="repeat" description="ANK" evidence="1">
    <location>
        <begin position="168"/>
        <end position="200"/>
    </location>
</feature>
<keyword evidence="3" id="KW-1185">Reference proteome</keyword>
<dbReference type="PROSITE" id="PS50297">
    <property type="entry name" value="ANK_REP_REGION"/>
    <property type="match status" value="3"/>
</dbReference>
<dbReference type="SUPFAM" id="SSF48403">
    <property type="entry name" value="Ankyrin repeat"/>
    <property type="match status" value="1"/>
</dbReference>
<evidence type="ECO:0000313" key="2">
    <source>
        <dbReference type="EMBL" id="KAG6394081.1"/>
    </source>
</evidence>
<feature type="repeat" description="ANK" evidence="1">
    <location>
        <begin position="136"/>
        <end position="159"/>
    </location>
</feature>
<organism evidence="2">
    <name type="scientific">Salvia splendens</name>
    <name type="common">Scarlet sage</name>
    <dbReference type="NCBI Taxonomy" id="180675"/>
    <lineage>
        <taxon>Eukaryota</taxon>
        <taxon>Viridiplantae</taxon>
        <taxon>Streptophyta</taxon>
        <taxon>Embryophyta</taxon>
        <taxon>Tracheophyta</taxon>
        <taxon>Spermatophyta</taxon>
        <taxon>Magnoliopsida</taxon>
        <taxon>eudicotyledons</taxon>
        <taxon>Gunneridae</taxon>
        <taxon>Pentapetalae</taxon>
        <taxon>asterids</taxon>
        <taxon>lamiids</taxon>
        <taxon>Lamiales</taxon>
        <taxon>Lamiaceae</taxon>
        <taxon>Nepetoideae</taxon>
        <taxon>Mentheae</taxon>
        <taxon>Salviinae</taxon>
        <taxon>Salvia</taxon>
        <taxon>Salvia subgen. Calosphace</taxon>
        <taxon>core Calosphace</taxon>
    </lineage>
</organism>